<reference evidence="1" key="2">
    <citation type="submission" date="2021-01" db="UniProtKB">
        <authorList>
            <consortium name="EnsemblPlants"/>
        </authorList>
    </citation>
    <scope>IDENTIFICATION</scope>
</reference>
<dbReference type="Proteomes" id="UP000594261">
    <property type="component" value="Chromosome 10"/>
</dbReference>
<name>A0A7N2MNY1_QUELO</name>
<organism evidence="1 2">
    <name type="scientific">Quercus lobata</name>
    <name type="common">Valley oak</name>
    <dbReference type="NCBI Taxonomy" id="97700"/>
    <lineage>
        <taxon>Eukaryota</taxon>
        <taxon>Viridiplantae</taxon>
        <taxon>Streptophyta</taxon>
        <taxon>Embryophyta</taxon>
        <taxon>Tracheophyta</taxon>
        <taxon>Spermatophyta</taxon>
        <taxon>Magnoliopsida</taxon>
        <taxon>eudicotyledons</taxon>
        <taxon>Gunneridae</taxon>
        <taxon>Pentapetalae</taxon>
        <taxon>rosids</taxon>
        <taxon>fabids</taxon>
        <taxon>Fagales</taxon>
        <taxon>Fagaceae</taxon>
        <taxon>Quercus</taxon>
    </lineage>
</organism>
<reference evidence="1 2" key="1">
    <citation type="journal article" date="2016" name="G3 (Bethesda)">
        <title>First Draft Assembly and Annotation of the Genome of a California Endemic Oak Quercus lobata Nee (Fagaceae).</title>
        <authorList>
            <person name="Sork V.L."/>
            <person name="Fitz-Gibbon S.T."/>
            <person name="Puiu D."/>
            <person name="Crepeau M."/>
            <person name="Gugger P.F."/>
            <person name="Sherman R."/>
            <person name="Stevens K."/>
            <person name="Langley C.H."/>
            <person name="Pellegrini M."/>
            <person name="Salzberg S.L."/>
        </authorList>
    </citation>
    <scope>NUCLEOTIDE SEQUENCE [LARGE SCALE GENOMIC DNA]</scope>
    <source>
        <strain evidence="1 2">cv. SW786</strain>
    </source>
</reference>
<sequence length="169" mass="18830">MAPKTSYILSSDMFILTGWIDATRLNEAPLQTKALVRAAGFEALKARLPESSTSGVLVQALAKRCWDTTHTFHITGRKMTMTPYDFHRLSKLRAKGPPINLESVSGTTLGKELLGILVRPFDTTRFLVTSSPALRRLRGIGPRWLEHSCFMWWGSFSSPTLARPSLCHA</sequence>
<evidence type="ECO:0000313" key="1">
    <source>
        <dbReference type="EnsemblPlants" id="QL10p026237:mrna"/>
    </source>
</evidence>
<keyword evidence="2" id="KW-1185">Reference proteome</keyword>
<evidence type="ECO:0008006" key="3">
    <source>
        <dbReference type="Google" id="ProtNLM"/>
    </source>
</evidence>
<dbReference type="AlphaFoldDB" id="A0A7N2MNY1"/>
<evidence type="ECO:0000313" key="2">
    <source>
        <dbReference type="Proteomes" id="UP000594261"/>
    </source>
</evidence>
<protein>
    <recommendedName>
        <fullName evidence="3">Aminotransferase-like plant mobile domain-containing protein</fullName>
    </recommendedName>
</protein>
<dbReference type="EnsemblPlants" id="QL10p026237:mrna">
    <property type="protein sequence ID" value="QL10p026237:mrna"/>
    <property type="gene ID" value="QL10p026237"/>
</dbReference>
<dbReference type="InParanoid" id="A0A7N2MNY1"/>
<dbReference type="EMBL" id="LRBV02000010">
    <property type="status" value="NOT_ANNOTATED_CDS"/>
    <property type="molecule type" value="Genomic_DNA"/>
</dbReference>
<dbReference type="Gramene" id="QL10p026237:mrna">
    <property type="protein sequence ID" value="QL10p026237:mrna"/>
    <property type="gene ID" value="QL10p026237"/>
</dbReference>
<proteinExistence type="predicted"/>
<accession>A0A7N2MNY1</accession>